<evidence type="ECO:0000313" key="4">
    <source>
        <dbReference type="EMBL" id="GAD92612.1"/>
    </source>
</evidence>
<evidence type="ECO:0000313" key="5">
    <source>
        <dbReference type="Proteomes" id="UP000018001"/>
    </source>
</evidence>
<dbReference type="CDD" id="cd09917">
    <property type="entry name" value="F-box_SF"/>
    <property type="match status" value="1"/>
</dbReference>
<dbReference type="InterPro" id="IPR036047">
    <property type="entry name" value="F-box-like_dom_sf"/>
</dbReference>
<sequence length="1379" mass="153357">MKLQVQSVLQGDNDGRPDVLRNLPMEIILMILSHLNISSLVSFGATSRANYIYHTLCLKRLHIAVFQKRLHTTIAFIEASSSIVEHSGRWDEDSEHQVSIVLPRNNRGKEVVGHKSPVRGSQWPADMSRRNWESDDESPPPVNHTIRLQNDAFATLLARYGKGLNDLEFMAYDLDARGAVALATHCKWKLRHLALRLEHPYIRDAMLPRGYWMKPAPSSTAWNALIGSGDYRKGMGVTGLESLALERAGITAWQLQMLVKKNPKLRELRLRTCKAIQPEFLNWLGGIEKDPQEEASSTDSQDAPGSALRVLWLENSDEIFAERINASNEVIGLEWMAGIKSLKSLSLRDCRRIEADLIEKANKEIWHIPEVFLPHPLGSSGGGEGPIEVDPAYIQPPGEHTQNANPGFPNPNVNLGQQRFYERYQADVRRQPDSPSPEPRSPVPNLAVYRYPQSLQCFEPPEPEPVNLSPEERLQALLTGSERARNTEIAGPHLLPARLANMIGPNSQSVPYTISSGQWSLASNSYKDSQGHDVHDVPDEQLADRLKSVVSVYSTVYGVAKIAFAIFENYGVELDNTPAGLKFHLGRAEAEVTSNSPPTLIKTIEDLYYVLYARLAIEMGNVQLCASFNLDIRRLSGRDTVTLPEPSHLYLILRACKEVLDVPEVCKVLDAEIIKQHQEEFILRVMTEFEENRDTANDLLGYRRYITSLIEQEDSEFSKTWRGLNPVYQMAPGEILAMLSEKYLSVELVKKNTTPTTQDLPFIDRERVDPDAWEREIILDNREATLAKLEGKSVGETRREDRRRPLLDYVKECKCICVSSCSCARECTNNVERLCPCAERMMRILLAEGSSPREQAFGQRCADLATLVFEGLASVYRGAHGSEMAMELKSALDLFKREVLNERLAALGGQSIDPVFCILIVIVDNPGDLRWREELGRVGSPVRMKAGGSPRRHVTFLAAQHLTSHASGRPSVLEPRVQLFLSKGAESSSSFSSASPPSFFYHPSSLQNAMSPAYRAPGVHSERACLSTSVRRYRVAVPSYGTTTPVPENSPSSLSTSPYRFETGYALCPKRPSRPFPPPFLSPPSTSFSDPLTTHFRGQDRRLSVNGELIRGLTNGDDAVLVAENFIGVNDGVGAWATKPHGHAALWSRLILHFWALEVERGSKTPGEPDPVEYLQRAYEETVEATTKPNEWVGTTTTVTALLHHTNEEDSAPILYVTNLGDSQILVIRPGQQQPIFKTTEQWHWFDCPMQLGTNSKDTPRKDAVLSKVQLQENDIVVAVSDGVIDNLWEHEIVSTIVKAVDNWESGGGGEAQGDRTAGAGGGMVYAARELLKAAHAIAQDPFAESPYMEKAIEEGLTIEGGKMDDISVVTALCKKRAG</sequence>
<dbReference type="Gene3D" id="3.80.10.10">
    <property type="entry name" value="Ribonuclease Inhibitor"/>
    <property type="match status" value="1"/>
</dbReference>
<dbReference type="PROSITE" id="PS50181">
    <property type="entry name" value="FBOX"/>
    <property type="match status" value="1"/>
</dbReference>
<evidence type="ECO:0008006" key="6">
    <source>
        <dbReference type="Google" id="ProtNLM"/>
    </source>
</evidence>
<evidence type="ECO:0000259" key="3">
    <source>
        <dbReference type="PROSITE" id="PS51746"/>
    </source>
</evidence>
<evidence type="ECO:0000259" key="2">
    <source>
        <dbReference type="PROSITE" id="PS50181"/>
    </source>
</evidence>
<feature type="region of interest" description="Disordered" evidence="1">
    <location>
        <begin position="110"/>
        <end position="141"/>
    </location>
</feature>
<dbReference type="InterPro" id="IPR032675">
    <property type="entry name" value="LRR_dom_sf"/>
</dbReference>
<dbReference type="PROSITE" id="PS51746">
    <property type="entry name" value="PPM_2"/>
    <property type="match status" value="1"/>
</dbReference>
<evidence type="ECO:0000256" key="1">
    <source>
        <dbReference type="SAM" id="MobiDB-lite"/>
    </source>
</evidence>
<feature type="domain" description="PPM-type phosphatase" evidence="3">
    <location>
        <begin position="1102"/>
        <end position="1374"/>
    </location>
</feature>
<dbReference type="PANTHER" id="PTHR12320:SF24">
    <property type="entry name" value="PROTEIN PHOSPHATASE"/>
    <property type="match status" value="1"/>
</dbReference>
<dbReference type="HOGENOM" id="CLU_255716_0_0_1"/>
<proteinExistence type="predicted"/>
<dbReference type="InterPro" id="IPR039123">
    <property type="entry name" value="PPTC7"/>
</dbReference>
<dbReference type="SUPFAM" id="SSF81383">
    <property type="entry name" value="F-box domain"/>
    <property type="match status" value="1"/>
</dbReference>
<dbReference type="SMART" id="SM00332">
    <property type="entry name" value="PP2Cc"/>
    <property type="match status" value="1"/>
</dbReference>
<dbReference type="GO" id="GO:0004722">
    <property type="term" value="F:protein serine/threonine phosphatase activity"/>
    <property type="evidence" value="ECO:0007669"/>
    <property type="project" value="TreeGrafter"/>
</dbReference>
<organism evidence="4 5">
    <name type="scientific">Byssochlamys spectabilis (strain No. 5 / NBRC 109023)</name>
    <name type="common">Paecilomyces variotii</name>
    <dbReference type="NCBI Taxonomy" id="1356009"/>
    <lineage>
        <taxon>Eukaryota</taxon>
        <taxon>Fungi</taxon>
        <taxon>Dikarya</taxon>
        <taxon>Ascomycota</taxon>
        <taxon>Pezizomycotina</taxon>
        <taxon>Eurotiomycetes</taxon>
        <taxon>Eurotiomycetidae</taxon>
        <taxon>Eurotiales</taxon>
        <taxon>Thermoascaceae</taxon>
        <taxon>Paecilomyces</taxon>
    </lineage>
</organism>
<dbReference type="Proteomes" id="UP000018001">
    <property type="component" value="Unassembled WGS sequence"/>
</dbReference>
<comment type="caution">
    <text evidence="4">The sequence shown here is derived from an EMBL/GenBank/DDBJ whole genome shotgun (WGS) entry which is preliminary data.</text>
</comment>
<gene>
    <name evidence="4" type="ORF">PVAR5_1205</name>
</gene>
<reference evidence="5" key="1">
    <citation type="journal article" date="2014" name="Genome Announc.">
        <title>Draft genome sequence of the formaldehyde-resistant fungus Byssochlamys spectabilis No. 5 (anamorph Paecilomyces variotii No. 5) (NBRC109023).</title>
        <authorList>
            <person name="Oka T."/>
            <person name="Ekino K."/>
            <person name="Fukuda K."/>
            <person name="Nomura Y."/>
        </authorList>
    </citation>
    <scope>NUCLEOTIDE SEQUENCE [LARGE SCALE GENOMIC DNA]</scope>
    <source>
        <strain evidence="5">No. 5 / NBRC 109023</strain>
    </source>
</reference>
<keyword evidence="5" id="KW-1185">Reference proteome</keyword>
<feature type="compositionally biased region" description="Polar residues" evidence="1">
    <location>
        <begin position="400"/>
        <end position="415"/>
    </location>
</feature>
<dbReference type="InterPro" id="IPR036457">
    <property type="entry name" value="PPM-type-like_dom_sf"/>
</dbReference>
<dbReference type="InterPro" id="IPR001932">
    <property type="entry name" value="PPM-type_phosphatase-like_dom"/>
</dbReference>
<name>V5FVI5_BYSSN</name>
<dbReference type="SUPFAM" id="SSF81606">
    <property type="entry name" value="PP2C-like"/>
    <property type="match status" value="1"/>
</dbReference>
<accession>V5FVI5</accession>
<dbReference type="OrthoDB" id="25675at2759"/>
<protein>
    <recommendedName>
        <fullName evidence="6">PPM-type phosphatase domain-containing protein</fullName>
    </recommendedName>
</protein>
<feature type="region of interest" description="Disordered" evidence="1">
    <location>
        <begin position="381"/>
        <end position="415"/>
    </location>
</feature>
<dbReference type="PANTHER" id="PTHR12320">
    <property type="entry name" value="PROTEIN PHOSPHATASE 2C"/>
    <property type="match status" value="1"/>
</dbReference>
<feature type="domain" description="F-box" evidence="2">
    <location>
        <begin position="17"/>
        <end position="61"/>
    </location>
</feature>
<dbReference type="InParanoid" id="V5FVI5"/>
<dbReference type="EMBL" id="BAUL01000031">
    <property type="protein sequence ID" value="GAD92612.1"/>
    <property type="molecule type" value="Genomic_DNA"/>
</dbReference>
<dbReference type="InterPro" id="IPR001810">
    <property type="entry name" value="F-box_dom"/>
</dbReference>
<dbReference type="Gene3D" id="3.60.40.10">
    <property type="entry name" value="PPM-type phosphatase domain"/>
    <property type="match status" value="1"/>
</dbReference>
<dbReference type="FunFam" id="3.60.40.10:FF:000118">
    <property type="entry name" value="Phosphatase 2C-like domain-containing protein"/>
    <property type="match status" value="1"/>
</dbReference>
<dbReference type="eggNOG" id="KOG1379">
    <property type="taxonomic scope" value="Eukaryota"/>
</dbReference>